<evidence type="ECO:0000313" key="3">
    <source>
        <dbReference type="Proteomes" id="UP000004893"/>
    </source>
</evidence>
<accession>C0C5I1</accession>
<dbReference type="STRING" id="553973.CLOHYLEM_07367"/>
<organism evidence="2 3">
    <name type="scientific">[Clostridium] hylemonae DSM 15053</name>
    <dbReference type="NCBI Taxonomy" id="553973"/>
    <lineage>
        <taxon>Bacteria</taxon>
        <taxon>Bacillati</taxon>
        <taxon>Bacillota</taxon>
        <taxon>Clostridia</taxon>
        <taxon>Lachnospirales</taxon>
        <taxon>Lachnospiraceae</taxon>
    </lineage>
</organism>
<dbReference type="HOGENOM" id="CLU_3249521_0_0_9"/>
<dbReference type="AlphaFoldDB" id="C0C5I1"/>
<name>C0C5I1_9FIRM</name>
<feature type="region of interest" description="Disordered" evidence="1">
    <location>
        <begin position="1"/>
        <end position="23"/>
    </location>
</feature>
<protein>
    <submittedName>
        <fullName evidence="2">Uncharacterized protein</fullName>
    </submittedName>
</protein>
<dbReference type="EMBL" id="ABYI02000041">
    <property type="protein sequence ID" value="EEG72365.1"/>
    <property type="molecule type" value="Genomic_DNA"/>
</dbReference>
<proteinExistence type="predicted"/>
<evidence type="ECO:0000313" key="2">
    <source>
        <dbReference type="EMBL" id="EEG72365.1"/>
    </source>
</evidence>
<reference evidence="2" key="2">
    <citation type="submission" date="2013-06" db="EMBL/GenBank/DDBJ databases">
        <title>Draft genome sequence of Clostridium hylemonae (DSM 15053).</title>
        <authorList>
            <person name="Sudarsanam P."/>
            <person name="Ley R."/>
            <person name="Guruge J."/>
            <person name="Turnbaugh P.J."/>
            <person name="Mahowald M."/>
            <person name="Liep D."/>
            <person name="Gordon J."/>
        </authorList>
    </citation>
    <scope>NUCLEOTIDE SEQUENCE</scope>
    <source>
        <strain evidence="2">DSM 15053</strain>
    </source>
</reference>
<keyword evidence="3" id="KW-1185">Reference proteome</keyword>
<sequence length="42" mass="4517">MIKTNGSRGGSRKIRKILPDEGGESGSIFLYTNTAFSSHGDM</sequence>
<evidence type="ECO:0000256" key="1">
    <source>
        <dbReference type="SAM" id="MobiDB-lite"/>
    </source>
</evidence>
<reference evidence="2" key="1">
    <citation type="submission" date="2009-02" db="EMBL/GenBank/DDBJ databases">
        <authorList>
            <person name="Fulton L."/>
            <person name="Clifton S."/>
            <person name="Fulton B."/>
            <person name="Xu J."/>
            <person name="Minx P."/>
            <person name="Pepin K.H."/>
            <person name="Johnson M."/>
            <person name="Bhonagiri V."/>
            <person name="Nash W.E."/>
            <person name="Mardis E.R."/>
            <person name="Wilson R.K."/>
        </authorList>
    </citation>
    <scope>NUCLEOTIDE SEQUENCE [LARGE SCALE GENOMIC DNA]</scope>
    <source>
        <strain evidence="2">DSM 15053</strain>
    </source>
</reference>
<gene>
    <name evidence="2" type="ORF">CLOHYLEM_07367</name>
</gene>
<comment type="caution">
    <text evidence="2">The sequence shown here is derived from an EMBL/GenBank/DDBJ whole genome shotgun (WGS) entry which is preliminary data.</text>
</comment>
<dbReference type="Proteomes" id="UP000004893">
    <property type="component" value="Unassembled WGS sequence"/>
</dbReference>